<dbReference type="EMBL" id="JACLAG010000009">
    <property type="protein sequence ID" value="MBC2622651.1"/>
    <property type="molecule type" value="Genomic_DNA"/>
</dbReference>
<protein>
    <submittedName>
        <fullName evidence="1">Uncharacterized protein</fullName>
    </submittedName>
</protein>
<organism evidence="1 2">
    <name type="scientific">Citrobacter cronae</name>
    <dbReference type="NCBI Taxonomy" id="1748967"/>
    <lineage>
        <taxon>Bacteria</taxon>
        <taxon>Pseudomonadati</taxon>
        <taxon>Pseudomonadota</taxon>
        <taxon>Gammaproteobacteria</taxon>
        <taxon>Enterobacterales</taxon>
        <taxon>Enterobacteriaceae</taxon>
        <taxon>Citrobacter</taxon>
        <taxon>Citrobacter freundii complex</taxon>
    </lineage>
</organism>
<name>A0A7X1EJR3_9ENTR</name>
<accession>A0A7X1EJR3</accession>
<evidence type="ECO:0000313" key="2">
    <source>
        <dbReference type="Proteomes" id="UP000548504"/>
    </source>
</evidence>
<comment type="caution">
    <text evidence="1">The sequence shown here is derived from an EMBL/GenBank/DDBJ whole genome shotgun (WGS) entry which is preliminary data.</text>
</comment>
<sequence length="49" mass="5877">MVPELRKAMEESQQQDDDGSLVAWIKRVVRKELKQKGIEVWWPEFCIVF</sequence>
<reference evidence="1 2" key="1">
    <citation type="submission" date="2020-08" db="EMBL/GenBank/DDBJ databases">
        <title>Emergence and comparative genomics analysis of Citrobacter in Fennec fox imported from North Africa to China.</title>
        <authorList>
            <person name="Zheng B."/>
        </authorList>
    </citation>
    <scope>NUCLEOTIDE SEQUENCE [LARGE SCALE GENOMIC DNA]</scope>
    <source>
        <strain evidence="1 2">FF141</strain>
    </source>
</reference>
<dbReference type="Proteomes" id="UP000548504">
    <property type="component" value="Unassembled WGS sequence"/>
</dbReference>
<evidence type="ECO:0000313" key="1">
    <source>
        <dbReference type="EMBL" id="MBC2622651.1"/>
    </source>
</evidence>
<gene>
    <name evidence="1" type="ORF">H7I73_23725</name>
</gene>
<proteinExistence type="predicted"/>
<dbReference type="RefSeq" id="WP_176281257.1">
    <property type="nucleotide sequence ID" value="NZ_CP101080.1"/>
</dbReference>
<dbReference type="AlphaFoldDB" id="A0A7X1EJR3"/>